<accession>A0A9W9IMH4</accession>
<evidence type="ECO:0008006" key="4">
    <source>
        <dbReference type="Google" id="ProtNLM"/>
    </source>
</evidence>
<gene>
    <name evidence="2" type="ORF">N7492_003642</name>
</gene>
<dbReference type="EMBL" id="JAPQKO010000002">
    <property type="protein sequence ID" value="KAJ5180432.1"/>
    <property type="molecule type" value="Genomic_DNA"/>
</dbReference>
<dbReference type="OrthoDB" id="3538998at2759"/>
<feature type="signal peptide" evidence="1">
    <location>
        <begin position="1"/>
        <end position="22"/>
    </location>
</feature>
<dbReference type="AlphaFoldDB" id="A0A9W9IMH4"/>
<keyword evidence="3" id="KW-1185">Reference proteome</keyword>
<feature type="chain" id="PRO_5040856338" description="Extracellular membrane protein CFEM domain-containing protein" evidence="1">
    <location>
        <begin position="23"/>
        <end position="350"/>
    </location>
</feature>
<protein>
    <recommendedName>
        <fullName evidence="4">Extracellular membrane protein CFEM domain-containing protein</fullName>
    </recommendedName>
</protein>
<proteinExistence type="predicted"/>
<reference evidence="2" key="1">
    <citation type="submission" date="2022-11" db="EMBL/GenBank/DDBJ databases">
        <authorList>
            <person name="Petersen C."/>
        </authorList>
    </citation>
    <scope>NUCLEOTIDE SEQUENCE</scope>
    <source>
        <strain evidence="2">IBT 21917</strain>
    </source>
</reference>
<keyword evidence="1" id="KW-0732">Signal</keyword>
<organism evidence="2 3">
    <name type="scientific">Penicillium capsulatum</name>
    <dbReference type="NCBI Taxonomy" id="69766"/>
    <lineage>
        <taxon>Eukaryota</taxon>
        <taxon>Fungi</taxon>
        <taxon>Dikarya</taxon>
        <taxon>Ascomycota</taxon>
        <taxon>Pezizomycotina</taxon>
        <taxon>Eurotiomycetes</taxon>
        <taxon>Eurotiomycetidae</taxon>
        <taxon>Eurotiales</taxon>
        <taxon>Aspergillaceae</taxon>
        <taxon>Penicillium</taxon>
    </lineage>
</organism>
<dbReference type="Proteomes" id="UP001146351">
    <property type="component" value="Unassembled WGS sequence"/>
</dbReference>
<sequence length="350" mass="37460">MPSFYFAVTAAVLAGFSHLAQAQTNITESACADGSNFSSCNRKVADKWSSCVKDCNGNGNCIVDCGCTGHQEYINCMAQSCWNQVYSCEYQLFVQQYFAVCPHAVEPIPFWPAPDNAPNRCSCDLGKVTQNTLASRKSQLSCMKNVTDHPVRDIPDLSNLGHGLDIAKQASECACCGASASISAYSSLTYRSAWEVCPHTIPHLAGADLWPVFFPHDIPNLYHSLPNWAWGSCDGTLGDADCKRLGFDDADKFYKPGDYPNNGTSKLHNVGGTLTVPPSGTVLTWSQSSTTWTVTATGYDKKAVASQSDYRATATDPDSFPEQTADSGAAGVKPVSMAALLGVVGVLMAL</sequence>
<reference evidence="2" key="2">
    <citation type="journal article" date="2023" name="IMA Fungus">
        <title>Comparative genomic study of the Penicillium genus elucidates a diverse pangenome and 15 lateral gene transfer events.</title>
        <authorList>
            <person name="Petersen C."/>
            <person name="Sorensen T."/>
            <person name="Nielsen M.R."/>
            <person name="Sondergaard T.E."/>
            <person name="Sorensen J.L."/>
            <person name="Fitzpatrick D.A."/>
            <person name="Frisvad J.C."/>
            <person name="Nielsen K.L."/>
        </authorList>
    </citation>
    <scope>NUCLEOTIDE SEQUENCE</scope>
    <source>
        <strain evidence="2">IBT 21917</strain>
    </source>
</reference>
<evidence type="ECO:0000313" key="3">
    <source>
        <dbReference type="Proteomes" id="UP001146351"/>
    </source>
</evidence>
<name>A0A9W9IMH4_9EURO</name>
<evidence type="ECO:0000256" key="1">
    <source>
        <dbReference type="SAM" id="SignalP"/>
    </source>
</evidence>
<comment type="caution">
    <text evidence="2">The sequence shown here is derived from an EMBL/GenBank/DDBJ whole genome shotgun (WGS) entry which is preliminary data.</text>
</comment>
<evidence type="ECO:0000313" key="2">
    <source>
        <dbReference type="EMBL" id="KAJ5180432.1"/>
    </source>
</evidence>